<feature type="domain" description="RsmI HTH" evidence="8">
    <location>
        <begin position="254"/>
        <end position="297"/>
    </location>
</feature>
<dbReference type="GO" id="GO:0070677">
    <property type="term" value="F:rRNA (cytosine-2'-O-)-methyltransferase activity"/>
    <property type="evidence" value="ECO:0007669"/>
    <property type="project" value="UniProtKB-UniRule"/>
</dbReference>
<keyword evidence="5 6" id="KW-0949">S-adenosyl-L-methionine</keyword>
<comment type="function">
    <text evidence="6">Catalyzes the 2'-O-methylation of the ribose of cytidine 1402 (C1402) in 16S rRNA.</text>
</comment>
<proteinExistence type="inferred from homology"/>
<dbReference type="Pfam" id="PF00590">
    <property type="entry name" value="TP_methylase"/>
    <property type="match status" value="1"/>
</dbReference>
<dbReference type="InterPro" id="IPR014776">
    <property type="entry name" value="4pyrrole_Mease_sub2"/>
</dbReference>
<organism evidence="9 10">
    <name type="scientific">Amaricoccus macauensis</name>
    <dbReference type="NCBI Taxonomy" id="57001"/>
    <lineage>
        <taxon>Bacteria</taxon>
        <taxon>Pseudomonadati</taxon>
        <taxon>Pseudomonadota</taxon>
        <taxon>Alphaproteobacteria</taxon>
        <taxon>Rhodobacterales</taxon>
        <taxon>Paracoccaceae</taxon>
        <taxon>Amaricoccus</taxon>
    </lineage>
</organism>
<dbReference type="EC" id="2.1.1.198" evidence="6"/>
<dbReference type="Pfam" id="PF23016">
    <property type="entry name" value="RsmI_C"/>
    <property type="match status" value="1"/>
</dbReference>
<evidence type="ECO:0000256" key="2">
    <source>
        <dbReference type="ARBA" id="ARBA00022552"/>
    </source>
</evidence>
<keyword evidence="10" id="KW-1185">Reference proteome</keyword>
<dbReference type="InterPro" id="IPR035996">
    <property type="entry name" value="4pyrrol_Methylase_sf"/>
</dbReference>
<dbReference type="RefSeq" id="WP_184151821.1">
    <property type="nucleotide sequence ID" value="NZ_JACHFM010000003.1"/>
</dbReference>
<evidence type="ECO:0000256" key="1">
    <source>
        <dbReference type="ARBA" id="ARBA00022490"/>
    </source>
</evidence>
<dbReference type="Proteomes" id="UP000549457">
    <property type="component" value="Unassembled WGS sequence"/>
</dbReference>
<keyword evidence="2 6" id="KW-0698">rRNA processing</keyword>
<dbReference type="AlphaFoldDB" id="A0A840SVY3"/>
<comment type="catalytic activity">
    <reaction evidence="6">
        <text>cytidine(1402) in 16S rRNA + S-adenosyl-L-methionine = 2'-O-methylcytidine(1402) in 16S rRNA + S-adenosyl-L-homocysteine + H(+)</text>
        <dbReference type="Rhea" id="RHEA:42924"/>
        <dbReference type="Rhea" id="RHEA-COMP:10285"/>
        <dbReference type="Rhea" id="RHEA-COMP:10286"/>
        <dbReference type="ChEBI" id="CHEBI:15378"/>
        <dbReference type="ChEBI" id="CHEBI:57856"/>
        <dbReference type="ChEBI" id="CHEBI:59789"/>
        <dbReference type="ChEBI" id="CHEBI:74495"/>
        <dbReference type="ChEBI" id="CHEBI:82748"/>
        <dbReference type="EC" id="2.1.1.198"/>
    </reaction>
</comment>
<dbReference type="PIRSF" id="PIRSF005917">
    <property type="entry name" value="MTase_YraL"/>
    <property type="match status" value="1"/>
</dbReference>
<evidence type="ECO:0000256" key="5">
    <source>
        <dbReference type="ARBA" id="ARBA00022691"/>
    </source>
</evidence>
<dbReference type="InterPro" id="IPR008189">
    <property type="entry name" value="rRNA_ssu_MeTfrase_I"/>
</dbReference>
<keyword evidence="4 6" id="KW-0808">Transferase</keyword>
<dbReference type="InterPro" id="IPR053910">
    <property type="entry name" value="RsmI_HTH"/>
</dbReference>
<comment type="subcellular location">
    <subcellularLocation>
        <location evidence="6">Cytoplasm</location>
    </subcellularLocation>
</comment>
<dbReference type="HAMAP" id="MF_01877">
    <property type="entry name" value="16SrRNA_methyltr_I"/>
    <property type="match status" value="1"/>
</dbReference>
<dbReference type="PANTHER" id="PTHR46111">
    <property type="entry name" value="RIBOSOMAL RNA SMALL SUBUNIT METHYLTRANSFERASE I"/>
    <property type="match status" value="1"/>
</dbReference>
<dbReference type="InterPro" id="IPR000878">
    <property type="entry name" value="4pyrrol_Mease"/>
</dbReference>
<evidence type="ECO:0000313" key="9">
    <source>
        <dbReference type="EMBL" id="MBB5223282.1"/>
    </source>
</evidence>
<protein>
    <recommendedName>
        <fullName evidence="6">Ribosomal RNA small subunit methyltransferase I</fullName>
        <ecNumber evidence="6">2.1.1.198</ecNumber>
    </recommendedName>
    <alternativeName>
        <fullName evidence="6">16S rRNA 2'-O-ribose C1402 methyltransferase</fullName>
    </alternativeName>
    <alternativeName>
        <fullName evidence="6">rRNA (cytidine-2'-O-)-methyltransferase RsmI</fullName>
    </alternativeName>
</protein>
<sequence length="300" mass="31539">MDSDRSDAPEADAPEPEGDGTLAAGLYLVATPIGNARDISLRALDVLGSADLLAAEDTRTTRRLLEIHGLRRGGRSLVAYHDHNGAAVRPRLLAALAEGRSVALVSDAGTPLLADPGYRLVAEARAAGHAVTAVPGASALLSALSIAGLPTDRFLFAGFLPPKRAARRRALGELAAVPATLVFYESPRRVAECLADMAEVLGAEREAAVCRELTKRFEETRRGSLGELATTYGTEPDPRGEVVLLTGPPVASAPSEETLDAALVTALEELTVRDAATEVAATLGLPRREVYARALELARR</sequence>
<accession>A0A840SVY3</accession>
<evidence type="ECO:0000256" key="6">
    <source>
        <dbReference type="HAMAP-Rule" id="MF_01877"/>
    </source>
</evidence>
<name>A0A840SVY3_9RHOB</name>
<evidence type="ECO:0000256" key="4">
    <source>
        <dbReference type="ARBA" id="ARBA00022679"/>
    </source>
</evidence>
<evidence type="ECO:0000313" key="10">
    <source>
        <dbReference type="Proteomes" id="UP000549457"/>
    </source>
</evidence>
<comment type="similarity">
    <text evidence="6">Belongs to the methyltransferase superfamily. RsmI family.</text>
</comment>
<reference evidence="9 10" key="1">
    <citation type="submission" date="2020-08" db="EMBL/GenBank/DDBJ databases">
        <title>Genomic Encyclopedia of Type Strains, Phase IV (KMG-IV): sequencing the most valuable type-strain genomes for metagenomic binning, comparative biology and taxonomic classification.</title>
        <authorList>
            <person name="Goeker M."/>
        </authorList>
    </citation>
    <scope>NUCLEOTIDE SEQUENCE [LARGE SCALE GENOMIC DNA]</scope>
    <source>
        <strain evidence="9 10">DSM 101730</strain>
    </source>
</reference>
<dbReference type="FunFam" id="3.30.950.10:FF:000002">
    <property type="entry name" value="Ribosomal RNA small subunit methyltransferase I"/>
    <property type="match status" value="1"/>
</dbReference>
<keyword evidence="3 6" id="KW-0489">Methyltransferase</keyword>
<keyword evidence="1 6" id="KW-0963">Cytoplasm</keyword>
<dbReference type="FunFam" id="3.40.1010.10:FF:000007">
    <property type="entry name" value="Ribosomal RNA small subunit methyltransferase I"/>
    <property type="match status" value="1"/>
</dbReference>
<feature type="domain" description="Tetrapyrrole methylase" evidence="7">
    <location>
        <begin position="26"/>
        <end position="229"/>
    </location>
</feature>
<dbReference type="Gene3D" id="3.40.1010.10">
    <property type="entry name" value="Cobalt-precorrin-4 Transmethylase, Domain 1"/>
    <property type="match status" value="1"/>
</dbReference>
<dbReference type="CDD" id="cd11648">
    <property type="entry name" value="RsmI"/>
    <property type="match status" value="1"/>
</dbReference>
<evidence type="ECO:0000259" key="7">
    <source>
        <dbReference type="Pfam" id="PF00590"/>
    </source>
</evidence>
<dbReference type="SUPFAM" id="SSF53790">
    <property type="entry name" value="Tetrapyrrole methylase"/>
    <property type="match status" value="1"/>
</dbReference>
<dbReference type="Gene3D" id="3.30.950.10">
    <property type="entry name" value="Methyltransferase, Cobalt-precorrin-4 Transmethylase, Domain 2"/>
    <property type="match status" value="1"/>
</dbReference>
<dbReference type="InterPro" id="IPR014777">
    <property type="entry name" value="4pyrrole_Mease_sub1"/>
</dbReference>
<dbReference type="EMBL" id="JACHFM010000003">
    <property type="protein sequence ID" value="MBB5223282.1"/>
    <property type="molecule type" value="Genomic_DNA"/>
</dbReference>
<gene>
    <name evidence="6" type="primary">rsmI</name>
    <name evidence="9" type="ORF">HNP73_003229</name>
</gene>
<evidence type="ECO:0000259" key="8">
    <source>
        <dbReference type="Pfam" id="PF23016"/>
    </source>
</evidence>
<evidence type="ECO:0000256" key="3">
    <source>
        <dbReference type="ARBA" id="ARBA00022603"/>
    </source>
</evidence>
<dbReference type="NCBIfam" id="TIGR00096">
    <property type="entry name" value="16S rRNA (cytidine(1402)-2'-O)-methyltransferase"/>
    <property type="match status" value="1"/>
</dbReference>
<dbReference type="PANTHER" id="PTHR46111:SF1">
    <property type="entry name" value="RIBOSOMAL RNA SMALL SUBUNIT METHYLTRANSFERASE I"/>
    <property type="match status" value="1"/>
</dbReference>
<dbReference type="GO" id="GO:0005737">
    <property type="term" value="C:cytoplasm"/>
    <property type="evidence" value="ECO:0007669"/>
    <property type="project" value="UniProtKB-SubCell"/>
</dbReference>
<comment type="caution">
    <text evidence="9">The sequence shown here is derived from an EMBL/GenBank/DDBJ whole genome shotgun (WGS) entry which is preliminary data.</text>
</comment>